<dbReference type="EC" id="3.1.1.-" evidence="3"/>
<dbReference type="InterPro" id="IPR019826">
    <property type="entry name" value="Carboxylesterase_B_AS"/>
</dbReference>
<dbReference type="PROSITE" id="PS00122">
    <property type="entry name" value="CARBOXYLESTERASE_B_1"/>
    <property type="match status" value="1"/>
</dbReference>
<evidence type="ECO:0000256" key="2">
    <source>
        <dbReference type="ARBA" id="ARBA00022801"/>
    </source>
</evidence>
<comment type="caution">
    <text evidence="6">The sequence shown here is derived from an EMBL/GenBank/DDBJ whole genome shotgun (WGS) entry which is preliminary data.</text>
</comment>
<feature type="transmembrane region" description="Helical" evidence="4">
    <location>
        <begin position="580"/>
        <end position="600"/>
    </location>
</feature>
<dbReference type="InterPro" id="IPR002018">
    <property type="entry name" value="CarbesteraseB"/>
</dbReference>
<proteinExistence type="inferred from homology"/>
<dbReference type="PANTHER" id="PTHR43903">
    <property type="entry name" value="NEUROLIGIN"/>
    <property type="match status" value="1"/>
</dbReference>
<evidence type="ECO:0000313" key="6">
    <source>
        <dbReference type="EMBL" id="CAH3133054.1"/>
    </source>
</evidence>
<keyword evidence="4" id="KW-0472">Membrane</keyword>
<evidence type="ECO:0000256" key="3">
    <source>
        <dbReference type="RuleBase" id="RU361235"/>
    </source>
</evidence>
<accession>A0ABN8P4G6</accession>
<dbReference type="InterPro" id="IPR051093">
    <property type="entry name" value="Neuroligin/BSAL"/>
</dbReference>
<evidence type="ECO:0000259" key="5">
    <source>
        <dbReference type="Pfam" id="PF00135"/>
    </source>
</evidence>
<keyword evidence="2 3" id="KW-0378">Hydrolase</keyword>
<feature type="chain" id="PRO_5044992867" description="Carboxylic ester hydrolase" evidence="3">
    <location>
        <begin position="25"/>
        <end position="620"/>
    </location>
</feature>
<evidence type="ECO:0000256" key="4">
    <source>
        <dbReference type="SAM" id="Phobius"/>
    </source>
</evidence>
<dbReference type="SUPFAM" id="SSF53474">
    <property type="entry name" value="alpha/beta-Hydrolases"/>
    <property type="match status" value="1"/>
</dbReference>
<sequence>MYHTIAIALGTISLLLASVSLVSALDAEFVVNTTNGPVRGKVIPLNTRKTVIQYLGIPFARAKRFEAPESPKRWETIKNATSYGASCPQLPSILLNNSTKIEEDCLSVNVFVPRETRGVSLWRVMVWIYGGAFQCGTSAYKMYYGGYLATEGQVLVVTFNYRIGVLGFLSTGTEDLPGNFGLLDQVKALEWVQENIEKFGGDPNNVTIFGQSAGACSVGLHMMSPMSAGLYHKVILQSGTAASTFASMDNKTAIESAKTIANLLGCSMDGLKSCLEKKSVTEILKAQKNLTSSITSGRPFLPVVDHKFLYDLPFNLLVNGEFNQTVPAMIGVTQNEGGFFVLPIKGLSPGVPGIDKGLNKTYFDKLVKDGHWVGNQTQKVLDAVIFQYTDWTNQTNQLVVRQKYMDVITDAMFKAPATRSAQVFVKNKIKTFFYCFDHFGRADFPEWAGVFHGADLPYVFGAFYKGYNKTFSPTEQNKEILFSKQVITLWSNFAKNGKPTAENVSWPEYNLGDKQYVSLKPSSSVQRNMLPEKMAFWNKLVPSLAELVPTVIPINRPTTAATLAPTGQKEAITDKGTQNALIAVVAVLGVLLVVFSIVIWRLRRKLVITNSEPNLTTRLI</sequence>
<dbReference type="Pfam" id="PF00135">
    <property type="entry name" value="COesterase"/>
    <property type="match status" value="1"/>
</dbReference>
<dbReference type="Proteomes" id="UP001159405">
    <property type="component" value="Unassembled WGS sequence"/>
</dbReference>
<dbReference type="PRINTS" id="PR00878">
    <property type="entry name" value="CHOLNESTRASE"/>
</dbReference>
<dbReference type="InterPro" id="IPR000997">
    <property type="entry name" value="Cholinesterase"/>
</dbReference>
<feature type="domain" description="Carboxylesterase type B" evidence="5">
    <location>
        <begin position="29"/>
        <end position="537"/>
    </location>
</feature>
<keyword evidence="4" id="KW-1133">Transmembrane helix</keyword>
<dbReference type="Gene3D" id="3.40.50.1820">
    <property type="entry name" value="alpha/beta hydrolase"/>
    <property type="match status" value="1"/>
</dbReference>
<protein>
    <recommendedName>
        <fullName evidence="3">Carboxylic ester hydrolase</fullName>
        <ecNumber evidence="3">3.1.1.-</ecNumber>
    </recommendedName>
</protein>
<comment type="similarity">
    <text evidence="1 3">Belongs to the type-B carboxylesterase/lipase family.</text>
</comment>
<evidence type="ECO:0000256" key="1">
    <source>
        <dbReference type="ARBA" id="ARBA00005964"/>
    </source>
</evidence>
<gene>
    <name evidence="6" type="ORF">PLOB_00036623</name>
</gene>
<keyword evidence="3" id="KW-0732">Signal</keyword>
<keyword evidence="4" id="KW-0812">Transmembrane</keyword>
<name>A0ABN8P4G6_9CNID</name>
<evidence type="ECO:0000313" key="7">
    <source>
        <dbReference type="Proteomes" id="UP001159405"/>
    </source>
</evidence>
<organism evidence="6 7">
    <name type="scientific">Porites lobata</name>
    <dbReference type="NCBI Taxonomy" id="104759"/>
    <lineage>
        <taxon>Eukaryota</taxon>
        <taxon>Metazoa</taxon>
        <taxon>Cnidaria</taxon>
        <taxon>Anthozoa</taxon>
        <taxon>Hexacorallia</taxon>
        <taxon>Scleractinia</taxon>
        <taxon>Fungiina</taxon>
        <taxon>Poritidae</taxon>
        <taxon>Porites</taxon>
    </lineage>
</organism>
<dbReference type="InterPro" id="IPR029058">
    <property type="entry name" value="AB_hydrolase_fold"/>
</dbReference>
<dbReference type="EMBL" id="CALNXK010000052">
    <property type="protein sequence ID" value="CAH3133054.1"/>
    <property type="molecule type" value="Genomic_DNA"/>
</dbReference>
<keyword evidence="7" id="KW-1185">Reference proteome</keyword>
<feature type="signal peptide" evidence="3">
    <location>
        <begin position="1"/>
        <end position="24"/>
    </location>
</feature>
<reference evidence="6 7" key="1">
    <citation type="submission" date="2022-05" db="EMBL/GenBank/DDBJ databases">
        <authorList>
            <consortium name="Genoscope - CEA"/>
            <person name="William W."/>
        </authorList>
    </citation>
    <scope>NUCLEOTIDE SEQUENCE [LARGE SCALE GENOMIC DNA]</scope>
</reference>